<feature type="domain" description="Piwi" evidence="1">
    <location>
        <begin position="123"/>
        <end position="209"/>
    </location>
</feature>
<dbReference type="Pfam" id="PF02171">
    <property type="entry name" value="Piwi"/>
    <property type="match status" value="1"/>
</dbReference>
<protein>
    <submittedName>
        <fullName evidence="3">Protein argonaute 2-like</fullName>
    </submittedName>
</protein>
<name>A0A1U8B8L2_NELNU</name>
<evidence type="ECO:0000313" key="2">
    <source>
        <dbReference type="Proteomes" id="UP000189703"/>
    </source>
</evidence>
<dbReference type="Gene3D" id="3.40.50.2300">
    <property type="match status" value="1"/>
</dbReference>
<dbReference type="SUPFAM" id="SSF53098">
    <property type="entry name" value="Ribonuclease H-like"/>
    <property type="match status" value="1"/>
</dbReference>
<accession>A0A1U8B8L2</accession>
<dbReference type="OrthoDB" id="10252740at2759"/>
<dbReference type="PROSITE" id="PS50822">
    <property type="entry name" value="PIWI"/>
    <property type="match status" value="1"/>
</dbReference>
<dbReference type="InParanoid" id="A0A1U8B8L2"/>
<dbReference type="AlphaFoldDB" id="A0A1U8B8L2"/>
<dbReference type="OMA" id="CICEAEL"/>
<dbReference type="GO" id="GO:0003676">
    <property type="term" value="F:nucleic acid binding"/>
    <property type="evidence" value="ECO:0007669"/>
    <property type="project" value="InterPro"/>
</dbReference>
<evidence type="ECO:0000259" key="1">
    <source>
        <dbReference type="PROSITE" id="PS50822"/>
    </source>
</evidence>
<dbReference type="GeneID" id="104608151"/>
<evidence type="ECO:0000313" key="3">
    <source>
        <dbReference type="RefSeq" id="XP_010272346.1"/>
    </source>
</evidence>
<dbReference type="PANTHER" id="PTHR22891">
    <property type="entry name" value="EUKARYOTIC TRANSLATION INITIATION FACTOR 2C"/>
    <property type="match status" value="1"/>
</dbReference>
<dbReference type="InterPro" id="IPR012337">
    <property type="entry name" value="RNaseH-like_sf"/>
</dbReference>
<keyword evidence="2" id="KW-1185">Reference proteome</keyword>
<dbReference type="KEGG" id="nnu:104608151"/>
<dbReference type="Proteomes" id="UP000189703">
    <property type="component" value="Unplaced"/>
</dbReference>
<dbReference type="InterPro" id="IPR003165">
    <property type="entry name" value="Piwi"/>
</dbReference>
<sequence>MTEVTGHVIQPPSLKLGNVNGEASRVTVSDDCQWNLIGNCVLEGKRVERWAIIDFTDRNVKLNYIQFARKLVIRCRKLHIEMKEPLFYEPSEMCELRNSKQFSKHPSSICSRAIEISGGQLQILICAMSEKDAGYNNLKRICETEIGIMTQCCLSKNANKHKGLDQYLANLALKINAKLGGSNVELFEKLLRLEGDGHVMFIGADVNHPDAFNTMPLIRIRGSNAFNTAFFLCLLPHNMSSSSSLSIEIDSLDWGDSGTGTIGRATVPACSWEVLNSNKLSDNCDKDKAHGHN</sequence>
<proteinExistence type="predicted"/>
<gene>
    <name evidence="3" type="primary">LOC104608151</name>
</gene>
<reference evidence="3" key="1">
    <citation type="submission" date="2025-08" db="UniProtKB">
        <authorList>
            <consortium name="RefSeq"/>
        </authorList>
    </citation>
    <scope>IDENTIFICATION</scope>
</reference>
<dbReference type="eggNOG" id="KOG1041">
    <property type="taxonomic scope" value="Eukaryota"/>
</dbReference>
<dbReference type="RefSeq" id="XP_010272346.1">
    <property type="nucleotide sequence ID" value="XM_010274044.1"/>
</dbReference>
<dbReference type="STRING" id="4432.A0A1U8B8L2"/>
<organism evidence="2 3">
    <name type="scientific">Nelumbo nucifera</name>
    <name type="common">Sacred lotus</name>
    <dbReference type="NCBI Taxonomy" id="4432"/>
    <lineage>
        <taxon>Eukaryota</taxon>
        <taxon>Viridiplantae</taxon>
        <taxon>Streptophyta</taxon>
        <taxon>Embryophyta</taxon>
        <taxon>Tracheophyta</taxon>
        <taxon>Spermatophyta</taxon>
        <taxon>Magnoliopsida</taxon>
        <taxon>Proteales</taxon>
        <taxon>Nelumbonaceae</taxon>
        <taxon>Nelumbo</taxon>
    </lineage>
</organism>